<evidence type="ECO:0000256" key="4">
    <source>
        <dbReference type="ARBA" id="ARBA00022723"/>
    </source>
</evidence>
<dbReference type="GO" id="GO:0030288">
    <property type="term" value="C:outer membrane-bounded periplasmic space"/>
    <property type="evidence" value="ECO:0007669"/>
    <property type="project" value="TreeGrafter"/>
</dbReference>
<comment type="subunit">
    <text evidence="8">The ABC transporter complex is composed of one ATP-binding protein (MglA), two transmembrane proteins (MglC) and a solute-binding protein (MglB).</text>
</comment>
<keyword evidence="2" id="KW-0813">Transport</keyword>
<evidence type="ECO:0000259" key="10">
    <source>
        <dbReference type="Pfam" id="PF13407"/>
    </source>
</evidence>
<keyword evidence="7" id="KW-0106">Calcium</keyword>
<dbReference type="GO" id="GO:0030246">
    <property type="term" value="F:carbohydrate binding"/>
    <property type="evidence" value="ECO:0007669"/>
    <property type="project" value="InterPro"/>
</dbReference>
<dbReference type="GO" id="GO:0046872">
    <property type="term" value="F:metal ion binding"/>
    <property type="evidence" value="ECO:0007669"/>
    <property type="project" value="UniProtKB-KW"/>
</dbReference>
<dbReference type="CDD" id="cd01539">
    <property type="entry name" value="PBP1_GGBP"/>
    <property type="match status" value="1"/>
</dbReference>
<dbReference type="Gene3D" id="3.40.50.2300">
    <property type="match status" value="2"/>
</dbReference>
<organism evidence="11 12">
    <name type="scientific">Clostridium butyricum E4 str. BoNT E BL5262</name>
    <dbReference type="NCBI Taxonomy" id="632245"/>
    <lineage>
        <taxon>Bacteria</taxon>
        <taxon>Bacillati</taxon>
        <taxon>Bacillota</taxon>
        <taxon>Clostridia</taxon>
        <taxon>Eubacteriales</taxon>
        <taxon>Clostridiaceae</taxon>
        <taxon>Clostridium</taxon>
    </lineage>
</organism>
<comment type="subcellular location">
    <subcellularLocation>
        <location evidence="1">Cell envelope</location>
    </subcellularLocation>
</comment>
<dbReference type="InterPro" id="IPR025997">
    <property type="entry name" value="SBP_2_dom"/>
</dbReference>
<evidence type="ECO:0000256" key="9">
    <source>
        <dbReference type="ARBA" id="ARBA00034344"/>
    </source>
</evidence>
<keyword evidence="6" id="KW-0574">Periplasm</keyword>
<keyword evidence="5" id="KW-0732">Signal</keyword>
<proteinExistence type="predicted"/>
<evidence type="ECO:0000256" key="8">
    <source>
        <dbReference type="ARBA" id="ARBA00034323"/>
    </source>
</evidence>
<keyword evidence="4" id="KW-0479">Metal-binding</keyword>
<accession>C4IM94</accession>
<evidence type="ECO:0000313" key="11">
    <source>
        <dbReference type="EMBL" id="EEP52700.1"/>
    </source>
</evidence>
<dbReference type="Pfam" id="PF13407">
    <property type="entry name" value="Peripla_BP_4"/>
    <property type="match status" value="1"/>
</dbReference>
<keyword evidence="3" id="KW-0762">Sugar transport</keyword>
<keyword evidence="12" id="KW-1185">Reference proteome</keyword>
<dbReference type="RefSeq" id="WP_003410110.1">
    <property type="nucleotide sequence ID" value="NZ_ACOM01000007.1"/>
</dbReference>
<evidence type="ECO:0000256" key="7">
    <source>
        <dbReference type="ARBA" id="ARBA00022837"/>
    </source>
</evidence>
<dbReference type="AlphaFoldDB" id="C4IM94"/>
<sequence>MARCDEKLLLALIIMCIYNLFEGCSVNREIVNLNEHDEIKIGVIVYKQEDPFILSITDEIQELAKEKEHDDNCKITVNIVDAKGSLTTQNNQVDKFISQDYDVICVNIVDRTAASMIINKCKRANKPIIFFNREPVEEDMELWDKVYYVGTNSEQSGILQGEIIVDEYEKNRENIDRNNDGKIQYVMLEGEPEHQDSLIRTECFIKTMDDNNIEVEKLAEDTANWQNAQAYEKMTQWIKEFGKNIEVIVSNNDGMAIGAINAMENANIDIKDRPIVVGIDAIQDALMLIQSDAMAGTVFNDYKSQAKGIFDISYYLCKDENKNSIKSLQNGKYIKTAYEKVTKENVGNYIKHAT</sequence>
<dbReference type="InterPro" id="IPR044085">
    <property type="entry name" value="MglB-like_PBP1"/>
</dbReference>
<name>C4IM94_CLOBU</name>
<dbReference type="SUPFAM" id="SSF53822">
    <property type="entry name" value="Periplasmic binding protein-like I"/>
    <property type="match status" value="1"/>
</dbReference>
<evidence type="ECO:0000256" key="6">
    <source>
        <dbReference type="ARBA" id="ARBA00022764"/>
    </source>
</evidence>
<evidence type="ECO:0000256" key="2">
    <source>
        <dbReference type="ARBA" id="ARBA00022448"/>
    </source>
</evidence>
<dbReference type="PANTHER" id="PTHR30036">
    <property type="entry name" value="D-XYLOSE-BINDING PERIPLASMIC PROTEIN"/>
    <property type="match status" value="1"/>
</dbReference>
<evidence type="ECO:0000256" key="1">
    <source>
        <dbReference type="ARBA" id="ARBA00004196"/>
    </source>
</evidence>
<evidence type="ECO:0000256" key="3">
    <source>
        <dbReference type="ARBA" id="ARBA00022597"/>
    </source>
</evidence>
<dbReference type="Proteomes" id="UP000003081">
    <property type="component" value="Unassembled WGS sequence"/>
</dbReference>
<dbReference type="HOGENOM" id="CLU_037628_3_1_9"/>
<comment type="caution">
    <text evidence="11">The sequence shown here is derived from an EMBL/GenBank/DDBJ whole genome shotgun (WGS) entry which is preliminary data.</text>
</comment>
<evidence type="ECO:0000313" key="12">
    <source>
        <dbReference type="Proteomes" id="UP000003081"/>
    </source>
</evidence>
<reference evidence="11 12" key="1">
    <citation type="submission" date="2009-08" db="EMBL/GenBank/DDBJ databases">
        <authorList>
            <person name="Shrivastava S."/>
            <person name="Brinkac L.B."/>
            <person name="Brown J.L."/>
            <person name="Bruce D.B."/>
            <person name="Detter C."/>
            <person name="Green L.D."/>
            <person name="Munk C.A."/>
            <person name="Rogers Y.C."/>
            <person name="Tapia R."/>
            <person name="Sims D.R."/>
            <person name="Smith L.A."/>
            <person name="Smith T.J."/>
            <person name="Sutton G."/>
            <person name="Brettin T."/>
        </authorList>
    </citation>
    <scope>NUCLEOTIDE SEQUENCE [LARGE SCALE GENOMIC DNA]</scope>
    <source>
        <strain evidence="12">E4 str. BoNT E BL5262</strain>
    </source>
</reference>
<dbReference type="PANTHER" id="PTHR30036:SF2">
    <property type="entry name" value="D-GALACTOSE_METHYL-GALACTOSIDE BINDING PERIPLASMIC PROTEIN MGLB"/>
    <property type="match status" value="1"/>
</dbReference>
<feature type="domain" description="Periplasmic binding protein" evidence="10">
    <location>
        <begin position="41"/>
        <end position="318"/>
    </location>
</feature>
<evidence type="ECO:0000256" key="5">
    <source>
        <dbReference type="ARBA" id="ARBA00022729"/>
    </source>
</evidence>
<gene>
    <name evidence="11" type="ORF">CLP_0273</name>
</gene>
<dbReference type="EMBL" id="ACOM01000007">
    <property type="protein sequence ID" value="EEP52700.1"/>
    <property type="molecule type" value="Genomic_DNA"/>
</dbReference>
<dbReference type="InterPro" id="IPR028082">
    <property type="entry name" value="Peripla_BP_I"/>
</dbReference>
<protein>
    <recommendedName>
        <fullName evidence="9">D-galactose/methyl-galactoside binding periplasmic protein MglB</fullName>
    </recommendedName>
</protein>
<dbReference type="InterPro" id="IPR050555">
    <property type="entry name" value="Bact_Solute-Bind_Prot2"/>
</dbReference>
<dbReference type="eggNOG" id="COG1879">
    <property type="taxonomic scope" value="Bacteria"/>
</dbReference>